<evidence type="ECO:0000256" key="1">
    <source>
        <dbReference type="ARBA" id="ARBA00004651"/>
    </source>
</evidence>
<accession>A0A934KGC5</accession>
<evidence type="ECO:0000256" key="2">
    <source>
        <dbReference type="ARBA" id="ARBA00022475"/>
    </source>
</evidence>
<comment type="subcellular location">
    <subcellularLocation>
        <location evidence="1">Cell membrane</location>
        <topology evidence="1">Multi-pass membrane protein</topology>
    </subcellularLocation>
</comment>
<evidence type="ECO:0000313" key="7">
    <source>
        <dbReference type="EMBL" id="MBJ7601620.1"/>
    </source>
</evidence>
<evidence type="ECO:0000256" key="6">
    <source>
        <dbReference type="SAM" id="Phobius"/>
    </source>
</evidence>
<evidence type="ECO:0000256" key="5">
    <source>
        <dbReference type="ARBA" id="ARBA00023136"/>
    </source>
</evidence>
<dbReference type="GO" id="GO:0005886">
    <property type="term" value="C:plasma membrane"/>
    <property type="evidence" value="ECO:0007669"/>
    <property type="project" value="UniProtKB-SubCell"/>
</dbReference>
<keyword evidence="2" id="KW-1003">Cell membrane</keyword>
<reference evidence="7 8" key="1">
    <citation type="submission" date="2020-10" db="EMBL/GenBank/DDBJ databases">
        <title>Ca. Dormibacterota MAGs.</title>
        <authorList>
            <person name="Montgomery K."/>
        </authorList>
    </citation>
    <scope>NUCLEOTIDE SEQUENCE [LARGE SCALE GENOMIC DNA]</scope>
    <source>
        <strain evidence="7">SC8811_S16_3</strain>
    </source>
</reference>
<feature type="transmembrane region" description="Helical" evidence="6">
    <location>
        <begin position="37"/>
        <end position="54"/>
    </location>
</feature>
<gene>
    <name evidence="7" type="ORF">JF888_00230</name>
</gene>
<evidence type="ECO:0000313" key="8">
    <source>
        <dbReference type="Proteomes" id="UP000620075"/>
    </source>
</evidence>
<keyword evidence="4 6" id="KW-1133">Transmembrane helix</keyword>
<evidence type="ECO:0000256" key="3">
    <source>
        <dbReference type="ARBA" id="ARBA00022692"/>
    </source>
</evidence>
<sequence length="257" mass="28446">MRITWPLDPSVYLGLVVLLLGYAWLARGRLDNTARPLYFLAGVMTLWLALETPLDPTGDRYLQSVHMSQHVLLSFVAPPLLVLGLSPAMAGLLVRRIPLLSGLCQPIPAQVIAAAVMIFWHLPGPYDLTEMDERVHILEHLTMMVAGVFLWWPLLEASGSTLRTPLHEGARLAYALVATLPQDGIALVLQFSRHVFYTAYANGPIIIAGWTPVIDQNVAGVVLQLAGKVSFVILGIVLLYRWIEREQPAQPEELHPV</sequence>
<proteinExistence type="predicted"/>
<dbReference type="InterPro" id="IPR019108">
    <property type="entry name" value="Caa3_assmbl_CtaG-rel"/>
</dbReference>
<dbReference type="Proteomes" id="UP000620075">
    <property type="component" value="Unassembled WGS sequence"/>
</dbReference>
<organism evidence="7 8">
    <name type="scientific">Candidatus Dormiibacter inghamiae</name>
    <dbReference type="NCBI Taxonomy" id="3127013"/>
    <lineage>
        <taxon>Bacteria</taxon>
        <taxon>Bacillati</taxon>
        <taxon>Candidatus Dormiibacterota</taxon>
        <taxon>Candidatus Dormibacteria</taxon>
        <taxon>Candidatus Dormibacterales</taxon>
        <taxon>Candidatus Dormibacteraceae</taxon>
        <taxon>Candidatus Dormiibacter</taxon>
    </lineage>
</organism>
<comment type="caution">
    <text evidence="7">The sequence shown here is derived from an EMBL/GenBank/DDBJ whole genome shotgun (WGS) entry which is preliminary data.</text>
</comment>
<feature type="transmembrane region" description="Helical" evidence="6">
    <location>
        <begin position="106"/>
        <end position="123"/>
    </location>
</feature>
<feature type="transmembrane region" description="Helical" evidence="6">
    <location>
        <begin position="74"/>
        <end position="94"/>
    </location>
</feature>
<feature type="transmembrane region" description="Helical" evidence="6">
    <location>
        <begin position="195"/>
        <end position="213"/>
    </location>
</feature>
<dbReference type="EMBL" id="JAEKNQ010000003">
    <property type="protein sequence ID" value="MBJ7601620.1"/>
    <property type="molecule type" value="Genomic_DNA"/>
</dbReference>
<feature type="transmembrane region" description="Helical" evidence="6">
    <location>
        <begin position="6"/>
        <end position="25"/>
    </location>
</feature>
<dbReference type="AlphaFoldDB" id="A0A934KGC5"/>
<name>A0A934KGC5_9BACT</name>
<evidence type="ECO:0000256" key="4">
    <source>
        <dbReference type="ARBA" id="ARBA00022989"/>
    </source>
</evidence>
<dbReference type="RefSeq" id="WP_338175967.1">
    <property type="nucleotide sequence ID" value="NZ_JAEKNQ010000003.1"/>
</dbReference>
<dbReference type="Pfam" id="PF09678">
    <property type="entry name" value="Caa3_CtaG"/>
    <property type="match status" value="1"/>
</dbReference>
<feature type="transmembrane region" description="Helical" evidence="6">
    <location>
        <begin position="219"/>
        <end position="240"/>
    </location>
</feature>
<protein>
    <submittedName>
        <fullName evidence="7">Cytochrome c oxidase assembly protein</fullName>
    </submittedName>
</protein>
<feature type="transmembrane region" description="Helical" evidence="6">
    <location>
        <begin position="135"/>
        <end position="155"/>
    </location>
</feature>
<keyword evidence="3 6" id="KW-0812">Transmembrane</keyword>
<keyword evidence="5 6" id="KW-0472">Membrane</keyword>